<dbReference type="SUPFAM" id="SSF53850">
    <property type="entry name" value="Periplasmic binding protein-like II"/>
    <property type="match status" value="1"/>
</dbReference>
<evidence type="ECO:0000313" key="1">
    <source>
        <dbReference type="EMBL" id="MCW8108295.1"/>
    </source>
</evidence>
<gene>
    <name evidence="1" type="ORF">OPS25_07290</name>
</gene>
<dbReference type="RefSeq" id="WP_265617002.1">
    <property type="nucleotide sequence ID" value="NZ_JAPFRD010000009.1"/>
</dbReference>
<comment type="caution">
    <text evidence="1">The sequence shown here is derived from an EMBL/GenBank/DDBJ whole genome shotgun (WGS) entry which is preliminary data.</text>
</comment>
<dbReference type="EMBL" id="JAPFRD010000009">
    <property type="protein sequence ID" value="MCW8108295.1"/>
    <property type="molecule type" value="Genomic_DNA"/>
</dbReference>
<proteinExistence type="predicted"/>
<sequence>MDENDDMIRYAIPLLFFIGTCAKAQGISIDIGTYQDHQKAIQLATTHDDCPSLEQVNLGENQVLAEYMIFCHALKLSPNTYQISLLSYPNNGRMLNDVEDSRIEGTAIGIWRNEARENILVISPALLRNNEFEKGLYTTKEVLANTVHRSQLNTSMTLANQNWYHDWEIMKCAGMKLLHVSSYEQMFNMIKLGRGKFVPITFGPNANLERNQFGVALYPFPDLKLVFADSTHFVINGKSEKGKQLLADLALGLAQLRVNGDIENVYRRIGIINPRVAQWKPLSCQGASGRH</sequence>
<evidence type="ECO:0008006" key="3">
    <source>
        <dbReference type="Google" id="ProtNLM"/>
    </source>
</evidence>
<name>A0ABT3P699_9ALTE</name>
<dbReference type="Proteomes" id="UP001142810">
    <property type="component" value="Unassembled WGS sequence"/>
</dbReference>
<protein>
    <recommendedName>
        <fullName evidence="3">Solute-binding protein family 3/N-terminal domain-containing protein</fullName>
    </recommendedName>
</protein>
<reference evidence="1" key="1">
    <citation type="submission" date="2022-11" db="EMBL/GenBank/DDBJ databases">
        <title>Alteromonas sp. nov., isolated from sea water of the Qingdao.</title>
        <authorList>
            <person name="Wang Q."/>
        </authorList>
    </citation>
    <scope>NUCLEOTIDE SEQUENCE</scope>
    <source>
        <strain evidence="1">ASW11-7</strain>
    </source>
</reference>
<keyword evidence="2" id="KW-1185">Reference proteome</keyword>
<organism evidence="1 2">
    <name type="scientific">Alteromonas aquimaris</name>
    <dbReference type="NCBI Taxonomy" id="2998417"/>
    <lineage>
        <taxon>Bacteria</taxon>
        <taxon>Pseudomonadati</taxon>
        <taxon>Pseudomonadota</taxon>
        <taxon>Gammaproteobacteria</taxon>
        <taxon>Alteromonadales</taxon>
        <taxon>Alteromonadaceae</taxon>
        <taxon>Alteromonas/Salinimonas group</taxon>
        <taxon>Alteromonas</taxon>
    </lineage>
</organism>
<evidence type="ECO:0000313" key="2">
    <source>
        <dbReference type="Proteomes" id="UP001142810"/>
    </source>
</evidence>
<accession>A0ABT3P699</accession>